<comment type="caution">
    <text evidence="2">The sequence shown here is derived from an EMBL/GenBank/DDBJ whole genome shotgun (WGS) entry which is preliminary data.</text>
</comment>
<proteinExistence type="predicted"/>
<feature type="region of interest" description="Disordered" evidence="1">
    <location>
        <begin position="59"/>
        <end position="80"/>
    </location>
</feature>
<gene>
    <name evidence="2" type="ORF">FIE12Z_5599</name>
</gene>
<feature type="region of interest" description="Disordered" evidence="1">
    <location>
        <begin position="110"/>
        <end position="138"/>
    </location>
</feature>
<reference evidence="2 3" key="1">
    <citation type="journal article" date="2018" name="PLoS Pathog.">
        <title>Evolution of structural diversity of trichothecenes, a family of toxins produced by plant pathogenic and entomopathogenic fungi.</title>
        <authorList>
            <person name="Proctor R.H."/>
            <person name="McCormick S.P."/>
            <person name="Kim H.S."/>
            <person name="Cardoza R.E."/>
            <person name="Stanley A.M."/>
            <person name="Lindo L."/>
            <person name="Kelly A."/>
            <person name="Brown D.W."/>
            <person name="Lee T."/>
            <person name="Vaughan M.M."/>
            <person name="Alexander N.J."/>
            <person name="Busman M."/>
            <person name="Gutierrez S."/>
        </authorList>
    </citation>
    <scope>NUCLEOTIDE SEQUENCE [LARGE SCALE GENOMIC DNA]</scope>
    <source>
        <strain evidence="2 3">NRRL 13405</strain>
    </source>
</reference>
<dbReference type="Proteomes" id="UP000265631">
    <property type="component" value="Unassembled WGS sequence"/>
</dbReference>
<feature type="non-terminal residue" evidence="2">
    <location>
        <position position="1"/>
    </location>
</feature>
<protein>
    <submittedName>
        <fullName evidence="2">Pheromone protein 1</fullName>
    </submittedName>
</protein>
<organism evidence="2 3">
    <name type="scientific">Fusarium flagelliforme</name>
    <dbReference type="NCBI Taxonomy" id="2675880"/>
    <lineage>
        <taxon>Eukaryota</taxon>
        <taxon>Fungi</taxon>
        <taxon>Dikarya</taxon>
        <taxon>Ascomycota</taxon>
        <taxon>Pezizomycotina</taxon>
        <taxon>Sordariomycetes</taxon>
        <taxon>Hypocreomycetidae</taxon>
        <taxon>Hypocreales</taxon>
        <taxon>Nectriaceae</taxon>
        <taxon>Fusarium</taxon>
        <taxon>Fusarium incarnatum-equiseti species complex</taxon>
    </lineage>
</organism>
<dbReference type="AlphaFoldDB" id="A0A395MQ45"/>
<feature type="region of interest" description="Disordered" evidence="1">
    <location>
        <begin position="24"/>
        <end position="47"/>
    </location>
</feature>
<accession>A0A395MQ45</accession>
<feature type="compositionally biased region" description="Low complexity" evidence="1">
    <location>
        <begin position="70"/>
        <end position="80"/>
    </location>
</feature>
<evidence type="ECO:0000256" key="1">
    <source>
        <dbReference type="SAM" id="MobiDB-lite"/>
    </source>
</evidence>
<feature type="compositionally biased region" description="Low complexity" evidence="1">
    <location>
        <begin position="34"/>
        <end position="43"/>
    </location>
</feature>
<name>A0A395MQ45_9HYPO</name>
<sequence>EPDPVAEPMPWCTIKGQPCWKEKMKMAKREAQPEPEAVAAPEPGSGKYKWCGGIKGRPCGQKAKREAQPEPEAVAAPEPANEARWCWIKGQPCWKAKRAVDAVLKAVDGEEDGAGASDGPDFDPSDFNPENFPAKRDINTHQEAKRWCWIKGQPCWKAKRAIDAALHALEN</sequence>
<dbReference type="EMBL" id="PXXK01000150">
    <property type="protein sequence ID" value="RFN50071.1"/>
    <property type="molecule type" value="Genomic_DNA"/>
</dbReference>
<evidence type="ECO:0000313" key="2">
    <source>
        <dbReference type="EMBL" id="RFN50071.1"/>
    </source>
</evidence>
<dbReference type="STRING" id="2594813.A0A395MQ45"/>
<evidence type="ECO:0000313" key="3">
    <source>
        <dbReference type="Proteomes" id="UP000265631"/>
    </source>
</evidence>
<keyword evidence="3" id="KW-1185">Reference proteome</keyword>